<dbReference type="EMBL" id="LDCN01000001">
    <property type="protein sequence ID" value="KLI00739.1"/>
    <property type="molecule type" value="Genomic_DNA"/>
</dbReference>
<accession>A0A0H0SRD3</accession>
<dbReference type="InterPro" id="IPR002661">
    <property type="entry name" value="Ribosome_recyc_fac"/>
</dbReference>
<keyword evidence="4 5" id="KW-0648">Protein biosynthesis</keyword>
<dbReference type="OrthoDB" id="9804006at2"/>
<feature type="coiled-coil region" evidence="6">
    <location>
        <begin position="125"/>
        <end position="152"/>
    </location>
</feature>
<dbReference type="Gene3D" id="3.30.1360.40">
    <property type="match status" value="1"/>
</dbReference>
<evidence type="ECO:0000313" key="10">
    <source>
        <dbReference type="EMBL" id="KLI00739.1"/>
    </source>
</evidence>
<dbReference type="GO" id="GO:0005737">
    <property type="term" value="C:cytoplasm"/>
    <property type="evidence" value="ECO:0007669"/>
    <property type="project" value="UniProtKB-SubCell"/>
</dbReference>
<organism evidence="8 12">
    <name type="scientific">Brevibacillus formosus</name>
    <dbReference type="NCBI Taxonomy" id="54913"/>
    <lineage>
        <taxon>Bacteria</taxon>
        <taxon>Bacillati</taxon>
        <taxon>Bacillota</taxon>
        <taxon>Bacilli</taxon>
        <taxon>Bacillales</taxon>
        <taxon>Paenibacillaceae</taxon>
        <taxon>Brevibacillus</taxon>
    </lineage>
</organism>
<dbReference type="SUPFAM" id="SSF55194">
    <property type="entry name" value="Ribosome recycling factor, RRF"/>
    <property type="match status" value="1"/>
</dbReference>
<evidence type="ECO:0000256" key="4">
    <source>
        <dbReference type="ARBA" id="ARBA00022917"/>
    </source>
</evidence>
<dbReference type="PANTHER" id="PTHR20982">
    <property type="entry name" value="RIBOSOME RECYCLING FACTOR"/>
    <property type="match status" value="1"/>
</dbReference>
<comment type="function">
    <text evidence="5">Responsible for the release of ribosomes from messenger RNA at the termination of protein biosynthesis. May increase the efficiency of translation by recycling ribosomes from one round of translation to another.</text>
</comment>
<evidence type="ECO:0000313" key="8">
    <source>
        <dbReference type="EMBL" id="ASJ54319.1"/>
    </source>
</evidence>
<dbReference type="InterPro" id="IPR023584">
    <property type="entry name" value="Ribosome_recyc_fac_dom"/>
</dbReference>
<dbReference type="GO" id="GO:0043023">
    <property type="term" value="F:ribosomal large subunit binding"/>
    <property type="evidence" value="ECO:0007669"/>
    <property type="project" value="TreeGrafter"/>
</dbReference>
<keyword evidence="6" id="KW-0175">Coiled coil</keyword>
<dbReference type="EMBL" id="CP018145">
    <property type="protein sequence ID" value="ASJ54319.1"/>
    <property type="molecule type" value="Genomic_DNA"/>
</dbReference>
<evidence type="ECO:0000256" key="1">
    <source>
        <dbReference type="ARBA" id="ARBA00004496"/>
    </source>
</evidence>
<dbReference type="GeneID" id="87583875"/>
<keyword evidence="3 5" id="KW-0963">Cytoplasm</keyword>
<evidence type="ECO:0000313" key="13">
    <source>
        <dbReference type="Proteomes" id="UP000319498"/>
    </source>
</evidence>
<dbReference type="FunFam" id="1.10.132.20:FF:000001">
    <property type="entry name" value="Ribosome-recycling factor"/>
    <property type="match status" value="1"/>
</dbReference>
<evidence type="ECO:0000313" key="9">
    <source>
        <dbReference type="EMBL" id="GED58149.1"/>
    </source>
</evidence>
<comment type="subcellular location">
    <subcellularLocation>
        <location evidence="1 5">Cytoplasm</location>
    </subcellularLocation>
</comment>
<comment type="similarity">
    <text evidence="2 5">Belongs to the RRF family.</text>
</comment>
<dbReference type="HAMAP" id="MF_00040">
    <property type="entry name" value="RRF"/>
    <property type="match status" value="1"/>
</dbReference>
<evidence type="ECO:0000256" key="3">
    <source>
        <dbReference type="ARBA" id="ARBA00022490"/>
    </source>
</evidence>
<proteinExistence type="inferred from homology"/>
<dbReference type="CDD" id="cd00520">
    <property type="entry name" value="RRF"/>
    <property type="match status" value="1"/>
</dbReference>
<name>A0A0H0SRD3_9BACL</name>
<dbReference type="RefSeq" id="WP_015891724.1">
    <property type="nucleotide sequence ID" value="NZ_BAAFVL010000001.1"/>
</dbReference>
<evidence type="ECO:0000313" key="11">
    <source>
        <dbReference type="Proteomes" id="UP000035218"/>
    </source>
</evidence>
<evidence type="ECO:0000256" key="6">
    <source>
        <dbReference type="SAM" id="Coils"/>
    </source>
</evidence>
<reference evidence="9 13" key="3">
    <citation type="submission" date="2019-06" db="EMBL/GenBank/DDBJ databases">
        <title>Whole genome shotgun sequence of Brevibacillus formosus NBRC 15716.</title>
        <authorList>
            <person name="Hosoyama A."/>
            <person name="Uohara A."/>
            <person name="Ohji S."/>
            <person name="Ichikawa N."/>
        </authorList>
    </citation>
    <scope>NUCLEOTIDE SEQUENCE [LARGE SCALE GENOMIC DNA]</scope>
    <source>
        <strain evidence="9 13">NBRC 15716</strain>
    </source>
</reference>
<dbReference type="PANTHER" id="PTHR20982:SF3">
    <property type="entry name" value="MITOCHONDRIAL RIBOSOME RECYCLING FACTOR PSEUDO 1"/>
    <property type="match status" value="1"/>
</dbReference>
<feature type="domain" description="Ribosome recycling factor" evidence="7">
    <location>
        <begin position="20"/>
        <end position="183"/>
    </location>
</feature>
<evidence type="ECO:0000256" key="2">
    <source>
        <dbReference type="ARBA" id="ARBA00005912"/>
    </source>
</evidence>
<dbReference type="AlphaFoldDB" id="A0A0H0SRD3"/>
<dbReference type="SMR" id="A0A0H0SRD3"/>
<reference evidence="10 11" key="1">
    <citation type="submission" date="2015-05" db="EMBL/GenBank/DDBJ databases">
        <title>Genome sequencing project for genomic taxonomy and phylogenomics of Bacillus-like bacteria.</title>
        <authorList>
            <person name="Liu B."/>
            <person name="Wang J."/>
            <person name="Zhu Y."/>
            <person name="Liu G."/>
            <person name="Chen Q."/>
            <person name="Chen Z."/>
            <person name="Lan J."/>
            <person name="Che J."/>
            <person name="Ge C."/>
            <person name="Shi H."/>
            <person name="Pan Z."/>
            <person name="Liu X."/>
        </authorList>
    </citation>
    <scope>NUCLEOTIDE SEQUENCE [LARGE SCALE GENOMIC DNA]</scope>
    <source>
        <strain evidence="10 11">DSM 9885</strain>
    </source>
</reference>
<sequence>MPQTVLNDMEDRMNKAINALKRDLSSLRAGRANPAMLDRVTVDYYGTPTPISQLANISVPEPRMLTIQPWDKTALKEIDRALQQSDLGISPSNDGVIIRLIIPPLTEERRKELVKLAGKGGEEAKVAIRNIRRDANDEIKKLEKAATISEDDSRRHQETIQKTTDKFIAEVDKIVKDKEKDILEV</sequence>
<dbReference type="NCBIfam" id="TIGR00496">
    <property type="entry name" value="frr"/>
    <property type="match status" value="1"/>
</dbReference>
<dbReference type="Gene3D" id="1.10.132.20">
    <property type="entry name" value="Ribosome-recycling factor"/>
    <property type="match status" value="1"/>
</dbReference>
<dbReference type="Proteomes" id="UP000319498">
    <property type="component" value="Unassembled WGS sequence"/>
</dbReference>
<dbReference type="Proteomes" id="UP000197781">
    <property type="component" value="Chromosome"/>
</dbReference>
<dbReference type="EMBL" id="BJOL01000013">
    <property type="protein sequence ID" value="GED58149.1"/>
    <property type="molecule type" value="Genomic_DNA"/>
</dbReference>
<reference evidence="8 12" key="2">
    <citation type="submission" date="2016-11" db="EMBL/GenBank/DDBJ databases">
        <authorList>
            <person name="Jaros S."/>
            <person name="Januszkiewicz K."/>
            <person name="Wedrychowicz H."/>
        </authorList>
    </citation>
    <scope>NUCLEOTIDE SEQUENCE [LARGE SCALE GENOMIC DNA]</scope>
    <source>
        <strain evidence="8 12">NF2</strain>
    </source>
</reference>
<keyword evidence="13" id="KW-1185">Reference proteome</keyword>
<dbReference type="Proteomes" id="UP000035218">
    <property type="component" value="Unassembled WGS sequence"/>
</dbReference>
<dbReference type="InterPro" id="IPR036191">
    <property type="entry name" value="RRF_sf"/>
</dbReference>
<evidence type="ECO:0000256" key="5">
    <source>
        <dbReference type="HAMAP-Rule" id="MF_00040"/>
    </source>
</evidence>
<dbReference type="Pfam" id="PF01765">
    <property type="entry name" value="RRF"/>
    <property type="match status" value="1"/>
</dbReference>
<protein>
    <recommendedName>
        <fullName evidence="5">Ribosome-recycling factor</fullName>
        <shortName evidence="5">RRF</shortName>
    </recommendedName>
    <alternativeName>
        <fullName evidence="5">Ribosome-releasing factor</fullName>
    </alternativeName>
</protein>
<dbReference type="GO" id="GO:0006415">
    <property type="term" value="P:translational termination"/>
    <property type="evidence" value="ECO:0007669"/>
    <property type="project" value="UniProtKB-UniRule"/>
</dbReference>
<evidence type="ECO:0000313" key="12">
    <source>
        <dbReference type="Proteomes" id="UP000197781"/>
    </source>
</evidence>
<dbReference type="FunFam" id="3.30.1360.40:FF:000001">
    <property type="entry name" value="Ribosome-recycling factor"/>
    <property type="match status" value="1"/>
</dbReference>
<gene>
    <name evidence="5" type="primary">frr</name>
    <name evidence="10" type="ORF">AA984_02175</name>
    <name evidence="9" type="ORF">BFO01nite_22810</name>
    <name evidence="8" type="ORF">BP422_12620</name>
</gene>
<evidence type="ECO:0000259" key="7">
    <source>
        <dbReference type="Pfam" id="PF01765"/>
    </source>
</evidence>
<dbReference type="KEGG" id="bfm:BP422_12620"/>